<dbReference type="PANTHER" id="PTHR45128:SF1">
    <property type="entry name" value="S-ADENOSYLMETHIONINE-DEPENDENT METHYLTRANSFERASE RV2258C"/>
    <property type="match status" value="1"/>
</dbReference>
<protein>
    <submittedName>
        <fullName evidence="3">Methyltransferase</fullName>
    </submittedName>
</protein>
<dbReference type="CDD" id="cd02440">
    <property type="entry name" value="AdoMet_MTases"/>
    <property type="match status" value="1"/>
</dbReference>
<evidence type="ECO:0000313" key="3">
    <source>
        <dbReference type="EMBL" id="ORA21323.1"/>
    </source>
</evidence>
<organism evidence="3 4">
    <name type="scientific">Mycobacterium angelicum</name>
    <dbReference type="NCBI Taxonomy" id="470074"/>
    <lineage>
        <taxon>Bacteria</taxon>
        <taxon>Bacillati</taxon>
        <taxon>Actinomycetota</taxon>
        <taxon>Actinomycetes</taxon>
        <taxon>Mycobacteriales</taxon>
        <taxon>Mycobacteriaceae</taxon>
        <taxon>Mycobacterium</taxon>
    </lineage>
</organism>
<dbReference type="Pfam" id="PF13847">
    <property type="entry name" value="Methyltransf_31"/>
    <property type="match status" value="1"/>
</dbReference>
<dbReference type="InterPro" id="IPR029063">
    <property type="entry name" value="SAM-dependent_MTases_sf"/>
</dbReference>
<evidence type="ECO:0000313" key="4">
    <source>
        <dbReference type="Proteomes" id="UP000192284"/>
    </source>
</evidence>
<dbReference type="GO" id="GO:0008168">
    <property type="term" value="F:methyltransferase activity"/>
    <property type="evidence" value="ECO:0007669"/>
    <property type="project" value="UniProtKB-KW"/>
</dbReference>
<feature type="domain" description="Methyltransferase" evidence="1">
    <location>
        <begin position="185"/>
        <end position="297"/>
    </location>
</feature>
<comment type="caution">
    <text evidence="3">The sequence shown here is derived from an EMBL/GenBank/DDBJ whole genome shotgun (WGS) entry which is preliminary data.</text>
</comment>
<keyword evidence="3" id="KW-0489">Methyltransferase</keyword>
<dbReference type="Proteomes" id="UP000192284">
    <property type="component" value="Unassembled WGS sequence"/>
</dbReference>
<dbReference type="EMBL" id="MVHE01000016">
    <property type="protein sequence ID" value="ORA21323.1"/>
    <property type="molecule type" value="Genomic_DNA"/>
</dbReference>
<evidence type="ECO:0000259" key="1">
    <source>
        <dbReference type="Pfam" id="PF13847"/>
    </source>
</evidence>
<accession>A0A1W9ZU97</accession>
<dbReference type="OrthoDB" id="9801363at2"/>
<gene>
    <name evidence="3" type="ORF">BST12_13205</name>
</gene>
<dbReference type="InterPro" id="IPR025714">
    <property type="entry name" value="Methyltranfer_dom"/>
</dbReference>
<dbReference type="InterPro" id="IPR053173">
    <property type="entry name" value="SAM-binding_MTase"/>
</dbReference>
<keyword evidence="4" id="KW-1185">Reference proteome</keyword>
<dbReference type="InterPro" id="IPR048711">
    <property type="entry name" value="WHD_Rv2258c"/>
</dbReference>
<reference evidence="3 4" key="1">
    <citation type="submission" date="2017-02" db="EMBL/GenBank/DDBJ databases">
        <title>The new phylogeny of genus Mycobacterium.</title>
        <authorList>
            <person name="Tortoli E."/>
            <person name="Trovato A."/>
            <person name="Cirillo D.M."/>
        </authorList>
    </citation>
    <scope>NUCLEOTIDE SEQUENCE [LARGE SCALE GENOMIC DNA]</scope>
    <source>
        <strain evidence="3 4">DSM 45057</strain>
    </source>
</reference>
<dbReference type="Pfam" id="PF21320">
    <property type="entry name" value="WHD_Rv2258c"/>
    <property type="match status" value="1"/>
</dbReference>
<keyword evidence="3" id="KW-0808">Transferase</keyword>
<dbReference type="AlphaFoldDB" id="A0A1W9ZU97"/>
<name>A0A1W9ZU97_MYCAN</name>
<dbReference type="RefSeq" id="WP_083113556.1">
    <property type="nucleotide sequence ID" value="NZ_JACKTS010000021.1"/>
</dbReference>
<sequence>MRSGDDAVSKAAAGTETTEAFSERIVATFDGASLALLLSIGHQTGLLDTMAGLPPSTSTQIADAAGLNERYVREWLGGATTGHVVEYDAAAGTYALPAHRAAVLTRSAGPDNLAMVAQFMPLLGEVEQKIVGCFRAGGGLSYSEYPRFHTLMAEQSGAVFDASLVDVVLPLVAGLTERLRAGADLADLGCGSGHAINVMAQAFPASRFTGIDFSDEAVATGIQEAARLGLTNASFESHNLAQLDKESAYDVITVFDAIHDQAHPAQVLENIYRALRPGGVLLMADIKASSRLEENVGRPMSTYLYTTSLMHCMTVSLALGGAGLGTAWGTQLAISMLNDAGFAELRVAEIDSDPLNNYYIATK</sequence>
<dbReference type="SUPFAM" id="SSF53335">
    <property type="entry name" value="S-adenosyl-L-methionine-dependent methyltransferases"/>
    <property type="match status" value="1"/>
</dbReference>
<feature type="domain" description="S-adenosylmethionine-dependent methyltransferase Rv2258c-like winged HTH" evidence="2">
    <location>
        <begin position="32"/>
        <end position="106"/>
    </location>
</feature>
<dbReference type="Gene3D" id="3.40.50.150">
    <property type="entry name" value="Vaccinia Virus protein VP39"/>
    <property type="match status" value="1"/>
</dbReference>
<dbReference type="GO" id="GO:0032259">
    <property type="term" value="P:methylation"/>
    <property type="evidence" value="ECO:0007669"/>
    <property type="project" value="UniProtKB-KW"/>
</dbReference>
<dbReference type="PANTHER" id="PTHR45128">
    <property type="entry name" value="METHYLTRANSFERASE TYPE 11"/>
    <property type="match status" value="1"/>
</dbReference>
<evidence type="ECO:0000259" key="2">
    <source>
        <dbReference type="Pfam" id="PF21320"/>
    </source>
</evidence>
<proteinExistence type="predicted"/>